<name>A0A8X6Q9U0_NEPPI</name>
<accession>A0A8X6Q9U0</accession>
<dbReference type="EMBL" id="BMAW01027715">
    <property type="protein sequence ID" value="GFU03516.1"/>
    <property type="molecule type" value="Genomic_DNA"/>
</dbReference>
<reference evidence="2" key="1">
    <citation type="submission" date="2020-08" db="EMBL/GenBank/DDBJ databases">
        <title>Multicomponent nature underlies the extraordinary mechanical properties of spider dragline silk.</title>
        <authorList>
            <person name="Kono N."/>
            <person name="Nakamura H."/>
            <person name="Mori M."/>
            <person name="Yoshida Y."/>
            <person name="Ohtoshi R."/>
            <person name="Malay A.D."/>
            <person name="Moran D.A.P."/>
            <person name="Tomita M."/>
            <person name="Numata K."/>
            <person name="Arakawa K."/>
        </authorList>
    </citation>
    <scope>NUCLEOTIDE SEQUENCE</scope>
</reference>
<comment type="caution">
    <text evidence="2">The sequence shown here is derived from an EMBL/GenBank/DDBJ whole genome shotgun (WGS) entry which is preliminary data.</text>
</comment>
<dbReference type="AlphaFoldDB" id="A0A8X6Q9U0"/>
<sequence>MAVTELWALPCDNYLFLCRPAANHDTGKNRRPSFFDVRVKWIDQSMIERTPSAKERKTWVESESRCLEGVTESEHLSHEQSQPILAIPSHHHLSGRYFSPRRRGPLTKGMSVSRPPLEEATVPKDVGEERIQLLDTGQRKREFIERSAEVALKIRSGRY</sequence>
<protein>
    <submittedName>
        <fullName evidence="2">Uncharacterized protein</fullName>
    </submittedName>
</protein>
<evidence type="ECO:0000313" key="3">
    <source>
        <dbReference type="Proteomes" id="UP000887013"/>
    </source>
</evidence>
<evidence type="ECO:0000256" key="1">
    <source>
        <dbReference type="SAM" id="MobiDB-lite"/>
    </source>
</evidence>
<proteinExistence type="predicted"/>
<keyword evidence="3" id="KW-1185">Reference proteome</keyword>
<evidence type="ECO:0000313" key="2">
    <source>
        <dbReference type="EMBL" id="GFU03516.1"/>
    </source>
</evidence>
<feature type="region of interest" description="Disordered" evidence="1">
    <location>
        <begin position="97"/>
        <end position="124"/>
    </location>
</feature>
<dbReference type="OrthoDB" id="10416313at2759"/>
<dbReference type="Proteomes" id="UP000887013">
    <property type="component" value="Unassembled WGS sequence"/>
</dbReference>
<organism evidence="2 3">
    <name type="scientific">Nephila pilipes</name>
    <name type="common">Giant wood spider</name>
    <name type="synonym">Nephila maculata</name>
    <dbReference type="NCBI Taxonomy" id="299642"/>
    <lineage>
        <taxon>Eukaryota</taxon>
        <taxon>Metazoa</taxon>
        <taxon>Ecdysozoa</taxon>
        <taxon>Arthropoda</taxon>
        <taxon>Chelicerata</taxon>
        <taxon>Arachnida</taxon>
        <taxon>Araneae</taxon>
        <taxon>Araneomorphae</taxon>
        <taxon>Entelegynae</taxon>
        <taxon>Araneoidea</taxon>
        <taxon>Nephilidae</taxon>
        <taxon>Nephila</taxon>
    </lineage>
</organism>
<gene>
    <name evidence="2" type="ORF">NPIL_437241</name>
</gene>